<dbReference type="EMBL" id="MT142481">
    <property type="protein sequence ID" value="QJA82173.1"/>
    <property type="molecule type" value="Genomic_DNA"/>
</dbReference>
<protein>
    <submittedName>
        <fullName evidence="2">Putative structural protein</fullName>
    </submittedName>
</protein>
<reference evidence="2" key="1">
    <citation type="submission" date="2020-03" db="EMBL/GenBank/DDBJ databases">
        <title>The deep terrestrial virosphere.</title>
        <authorList>
            <person name="Holmfeldt K."/>
            <person name="Nilsson E."/>
            <person name="Simone D."/>
            <person name="Lopez-Fernandez M."/>
            <person name="Wu X."/>
            <person name="de Brujin I."/>
            <person name="Lundin D."/>
            <person name="Andersson A."/>
            <person name="Bertilsson S."/>
            <person name="Dopson M."/>
        </authorList>
    </citation>
    <scope>NUCLEOTIDE SEQUENCE</scope>
    <source>
        <strain evidence="2">MM415A00437</strain>
        <strain evidence="1">MM415B01161</strain>
    </source>
</reference>
<dbReference type="EMBL" id="MT141400">
    <property type="protein sequence ID" value="QJA60217.1"/>
    <property type="molecule type" value="Genomic_DNA"/>
</dbReference>
<gene>
    <name evidence="2" type="ORF">MM415A00437_0020</name>
    <name evidence="1" type="ORF">MM415B01161_0017</name>
</gene>
<evidence type="ECO:0000313" key="2">
    <source>
        <dbReference type="EMBL" id="QJA82173.1"/>
    </source>
</evidence>
<sequence length="613" mass="69187">MPEKMTDIDNPLIKEITTRFKKVESAYGAWQDVAKEDYRFALGDQWTDEDRKTLQDQGRPCLTFNRIRPIINIVSGYQRDNSTRIKVNPEGGEDRIFSEVMDRAIKAIDKWSHFSFKQSYWFDDDLYCGKGFLEGFLTYDKDPILGEIGFKQLSPYQVYPDPEFKEYDLNEGCPYVFKTTKLTKDELKELYPGHDTLIDGFVKDVDDTGLNGSGVVAQEGSNDDYGNKPNPTMVINKTDDDSEASEDPKFTVKEYWRIKKVKKFFVINKEDGLPERFDTIEEANDFVTLQGSGKVIDRKVPEMWVAAVVAGFLLQDEKSPFEPHYSGYPFFRALADWVPNAETEILRVQGLTRSLKDPQKEKNKAKSQNLHILNTQANSGWIGDDDALTPAGWDELEHGGAKAGLVVKKKIGRELREIFPKGPNAGMIQRENAADEEFKQISTVNPDLMGMQEGTASGKAIGLRIKQAVLALARLFFNFRYSQEIVGNFMLQMIPLVFDSKKLIRVLGPSYMAKALDPEKYPEGLKEGHIEAFLILVKDNKYDVSVADSGHNSTIRYEIFTELSELLKAGAPLPIELIIDYLDLPNSEEVKQKIKESQQMAAQAAAAKGAPGA</sequence>
<dbReference type="AlphaFoldDB" id="A0A6M3KJF4"/>
<name>A0A6M3KJF4_9ZZZZ</name>
<accession>A0A6M3KJF4</accession>
<dbReference type="InterPro" id="IPR032427">
    <property type="entry name" value="P22_portal"/>
</dbReference>
<dbReference type="Pfam" id="PF16510">
    <property type="entry name" value="P22_portal"/>
    <property type="match status" value="1"/>
</dbReference>
<organism evidence="2">
    <name type="scientific">viral metagenome</name>
    <dbReference type="NCBI Taxonomy" id="1070528"/>
    <lineage>
        <taxon>unclassified sequences</taxon>
        <taxon>metagenomes</taxon>
        <taxon>organismal metagenomes</taxon>
    </lineage>
</organism>
<proteinExistence type="predicted"/>
<evidence type="ECO:0000313" key="1">
    <source>
        <dbReference type="EMBL" id="QJA60217.1"/>
    </source>
</evidence>